<dbReference type="GO" id="GO:0016491">
    <property type="term" value="F:oxidoreductase activity"/>
    <property type="evidence" value="ECO:0007669"/>
    <property type="project" value="InterPro"/>
</dbReference>
<feature type="domain" description="Enoyl reductase (ER)" evidence="1">
    <location>
        <begin position="4"/>
        <end position="296"/>
    </location>
</feature>
<evidence type="ECO:0000313" key="2">
    <source>
        <dbReference type="EMBL" id="KAF7671024.1"/>
    </source>
</evidence>
<sequence length="301" mass="32200">MLHGKFPVKPMERGIAASDCAAEVVASGPKVAGFRKGDRVTITCNPATINGDEDEETTGLGGEHDGVLREYAVFDQKYLVHLPHTMDWKEASTLPIAGVTAWAALNSDASGPKGRFALLQGTGGVSTFALLLCAAAGIKPIITSGSNDKLKAVQKFGGETGVLGINYKTCQDIPAEVMRLTDGLGVDFVVNTSGFESIPQDIAALRKRNGVISLVGLLAGIEASWSPRELLNLMYKRGHIRGSNAGSKADLEHLIRFVDENKIDLTPLIDRVFPFDQSQEAFDYAYSGQHIGKVIIQVSSD</sequence>
<comment type="caution">
    <text evidence="2">The sequence shown here is derived from an EMBL/GenBank/DDBJ whole genome shotgun (WGS) entry which is preliminary data.</text>
</comment>
<dbReference type="SUPFAM" id="SSF50129">
    <property type="entry name" value="GroES-like"/>
    <property type="match status" value="1"/>
</dbReference>
<accession>A0A8H7EAS3</accession>
<dbReference type="InterPro" id="IPR036291">
    <property type="entry name" value="NAD(P)-bd_dom_sf"/>
</dbReference>
<dbReference type="GeneID" id="62209030"/>
<reference evidence="2" key="2">
    <citation type="submission" date="2020-08" db="EMBL/GenBank/DDBJ databases">
        <title>Draft Genome Sequence of Cumin Blight Pathogen Alternaria burnsii.</title>
        <authorList>
            <person name="Feng Z."/>
        </authorList>
    </citation>
    <scope>NUCLEOTIDE SEQUENCE</scope>
    <source>
        <strain evidence="2">CBS107.38</strain>
    </source>
</reference>
<dbReference type="PANTHER" id="PTHR45033">
    <property type="match status" value="1"/>
</dbReference>
<reference evidence="2" key="1">
    <citation type="submission" date="2020-01" db="EMBL/GenBank/DDBJ databases">
        <authorList>
            <person name="Feng Z.H.Z."/>
        </authorList>
    </citation>
    <scope>NUCLEOTIDE SEQUENCE</scope>
    <source>
        <strain evidence="2">CBS107.38</strain>
    </source>
</reference>
<proteinExistence type="predicted"/>
<evidence type="ECO:0000313" key="3">
    <source>
        <dbReference type="Proteomes" id="UP000596902"/>
    </source>
</evidence>
<dbReference type="PANTHER" id="PTHR45033:SF1">
    <property type="entry name" value="OXIDOREDUCTASE (EUROFUNG)"/>
    <property type="match status" value="1"/>
</dbReference>
<dbReference type="Gene3D" id="3.40.50.720">
    <property type="entry name" value="NAD(P)-binding Rossmann-like Domain"/>
    <property type="match status" value="1"/>
</dbReference>
<dbReference type="InterPro" id="IPR020843">
    <property type="entry name" value="ER"/>
</dbReference>
<protein>
    <recommendedName>
        <fullName evidence="1">Enoyl reductase (ER) domain-containing protein</fullName>
    </recommendedName>
</protein>
<dbReference type="EMBL" id="JAAABM010000025">
    <property type="protein sequence ID" value="KAF7671024.1"/>
    <property type="molecule type" value="Genomic_DNA"/>
</dbReference>
<dbReference type="InterPro" id="IPR052711">
    <property type="entry name" value="Zinc_ADH-like"/>
</dbReference>
<dbReference type="Proteomes" id="UP000596902">
    <property type="component" value="Unassembled WGS sequence"/>
</dbReference>
<dbReference type="Pfam" id="PF08240">
    <property type="entry name" value="ADH_N"/>
    <property type="match status" value="1"/>
</dbReference>
<dbReference type="CDD" id="cd08276">
    <property type="entry name" value="MDR7"/>
    <property type="match status" value="1"/>
</dbReference>
<dbReference type="AlphaFoldDB" id="A0A8H7EAS3"/>
<dbReference type="SUPFAM" id="SSF51735">
    <property type="entry name" value="NAD(P)-binding Rossmann-fold domains"/>
    <property type="match status" value="1"/>
</dbReference>
<gene>
    <name evidence="2" type="ORF">GT037_010805</name>
</gene>
<dbReference type="InterPro" id="IPR013154">
    <property type="entry name" value="ADH-like_N"/>
</dbReference>
<organism evidence="2 3">
    <name type="scientific">Alternaria burnsii</name>
    <dbReference type="NCBI Taxonomy" id="1187904"/>
    <lineage>
        <taxon>Eukaryota</taxon>
        <taxon>Fungi</taxon>
        <taxon>Dikarya</taxon>
        <taxon>Ascomycota</taxon>
        <taxon>Pezizomycotina</taxon>
        <taxon>Dothideomycetes</taxon>
        <taxon>Pleosporomycetidae</taxon>
        <taxon>Pleosporales</taxon>
        <taxon>Pleosporineae</taxon>
        <taxon>Pleosporaceae</taxon>
        <taxon>Alternaria</taxon>
        <taxon>Alternaria sect. Alternaria</taxon>
    </lineage>
</organism>
<dbReference type="RefSeq" id="XP_038781406.1">
    <property type="nucleotide sequence ID" value="XM_038935852.1"/>
</dbReference>
<dbReference type="InterPro" id="IPR011032">
    <property type="entry name" value="GroES-like_sf"/>
</dbReference>
<keyword evidence="3" id="KW-1185">Reference proteome</keyword>
<dbReference type="Pfam" id="PF00107">
    <property type="entry name" value="ADH_zinc_N"/>
    <property type="match status" value="1"/>
</dbReference>
<name>A0A8H7EAS3_9PLEO</name>
<dbReference type="Gene3D" id="3.90.180.10">
    <property type="entry name" value="Medium-chain alcohol dehydrogenases, catalytic domain"/>
    <property type="match status" value="1"/>
</dbReference>
<evidence type="ECO:0000259" key="1">
    <source>
        <dbReference type="SMART" id="SM00829"/>
    </source>
</evidence>
<dbReference type="SMART" id="SM00829">
    <property type="entry name" value="PKS_ER"/>
    <property type="match status" value="1"/>
</dbReference>
<dbReference type="InterPro" id="IPR013149">
    <property type="entry name" value="ADH-like_C"/>
</dbReference>